<dbReference type="InterPro" id="IPR018940">
    <property type="entry name" value="EF-1_beta_acid_region_euk"/>
</dbReference>
<feature type="domain" description="Elongation factor 1 beta central acidic region eukaryote" evidence="13">
    <location>
        <begin position="704"/>
        <end position="731"/>
    </location>
</feature>
<feature type="coiled-coil region" evidence="9">
    <location>
        <begin position="654"/>
        <end position="681"/>
    </location>
</feature>
<feature type="compositionally biased region" description="Polar residues" evidence="10">
    <location>
        <begin position="140"/>
        <end position="149"/>
    </location>
</feature>
<evidence type="ECO:0000313" key="15">
    <source>
        <dbReference type="EMBL" id="KYB29866.1"/>
    </source>
</evidence>
<dbReference type="GO" id="GO:0005853">
    <property type="term" value="C:eukaryotic translation elongation factor 1 complex"/>
    <property type="evidence" value="ECO:0007669"/>
    <property type="project" value="InterPro"/>
</dbReference>
<feature type="compositionally biased region" description="Basic and acidic residues" evidence="10">
    <location>
        <begin position="37"/>
        <end position="55"/>
    </location>
</feature>
<sequence length="826" mass="93515">MPPMSPQPVVISDESSSDEEDEMETLFIISSDSENEKDDHEPDGADGEKMELKDGENEDSENAAMALVEMSRTTRQTDEANKENIDRSNISSEKDPGDLSEGAYGYENADDIPLPELLEIHGKQLVSGFEFGEATKRRAQQNMQSARNKTQGREEPSTSESADDSKLTQVHKTPHSRKRQRVASARTKRQSERDFSKVSRQVPECLRGHPDCVEVWDFMIYKEEALLKLRNPRLFNDFKSVTPRMRAILLDWLMEVAAVYHLRRVTYYLSVDYFDRFLSIRPDIPKSLLQLVGITCLYIAAKVEEIYPPNLNEFSYVCDGACQSKDMISCEVLILNSLGWEVVLTTPTDWLNLYMQLHHKSTDIVRTKLNMDFNKDFVFPQYSAYQFTRASQLIDLLSLDPGFLKFGYSVIAAAAMYYMYGRDIALAVSGFDWSQLEPCVDYMEVFYIIIKDAPDPRLYSCLGGPHPEEMSRLSAGLLRRVQSGPQSENYSFQTHIASMEYFETATIYRLNKLRPSTANEDTTSVPATEENNETVDLTEELENLTELAKEDASATTVDHNLMTLDEIFELILGQEGTAMEYMQYENIWLTKSIYEDAETKYYENLAKASVTPLAGEVAKARQLLIQSRDSFKDAPASETQSTDHGAIKFFEKKAVEFEKTINAMVESIKQLELRLSKVEKSVNSAPKPAPAPKPAADDDDDVDLFGSESEEENEAAAKLREERLAAYNAKKSKKPALIAKSNVILDVKPWDDETDMKELENQVRKISSDGLLWGAAKLVPLAYGIHKLQISCVVEDEKISIDWLQDEITAIEDYVQSVDIAAFNKI</sequence>
<feature type="compositionally biased region" description="Basic and acidic residues" evidence="10">
    <location>
        <begin position="75"/>
        <end position="97"/>
    </location>
</feature>
<proteinExistence type="inferred from homology"/>
<dbReference type="SUPFAM" id="SSF54984">
    <property type="entry name" value="eEF-1beta-like"/>
    <property type="match status" value="1"/>
</dbReference>
<evidence type="ECO:0000259" key="12">
    <source>
        <dbReference type="SMART" id="SM00888"/>
    </source>
</evidence>
<feature type="region of interest" description="Disordered" evidence="10">
    <location>
        <begin position="137"/>
        <end position="196"/>
    </location>
</feature>
<dbReference type="InterPro" id="IPR036219">
    <property type="entry name" value="eEF-1beta-like_sf"/>
</dbReference>
<feature type="region of interest" description="Disordered" evidence="10">
    <location>
        <begin position="1"/>
        <end position="109"/>
    </location>
</feature>
<dbReference type="eggNOG" id="KOG2124">
    <property type="taxonomic scope" value="Eukaryota"/>
</dbReference>
<dbReference type="InterPro" id="IPR049720">
    <property type="entry name" value="EF1B_bsu/dsu"/>
</dbReference>
<dbReference type="STRING" id="7070.A0A139WPN8"/>
<dbReference type="InterPro" id="IPR048258">
    <property type="entry name" value="Cyclins_cyclin-box"/>
</dbReference>
<dbReference type="Pfam" id="PF10587">
    <property type="entry name" value="EF-1_beta_acid"/>
    <property type="match status" value="1"/>
</dbReference>
<dbReference type="PROSITE" id="PS00825">
    <property type="entry name" value="EF1BD_2"/>
    <property type="match status" value="1"/>
</dbReference>
<evidence type="ECO:0000259" key="11">
    <source>
        <dbReference type="SMART" id="SM00385"/>
    </source>
</evidence>
<dbReference type="EMBL" id="KQ971307">
    <property type="protein sequence ID" value="KYB29866.1"/>
    <property type="molecule type" value="Genomic_DNA"/>
</dbReference>
<dbReference type="GO" id="GO:0003746">
    <property type="term" value="F:translation elongation factor activity"/>
    <property type="evidence" value="ECO:0007669"/>
    <property type="project" value="UniProtKB-KW"/>
</dbReference>
<dbReference type="InParanoid" id="A0A139WPN8"/>
<dbReference type="PROSITE" id="PS00824">
    <property type="entry name" value="EF1BD_1"/>
    <property type="match status" value="1"/>
</dbReference>
<evidence type="ECO:0000256" key="8">
    <source>
        <dbReference type="RuleBase" id="RU003791"/>
    </source>
</evidence>
<evidence type="ECO:0000259" key="13">
    <source>
        <dbReference type="SMART" id="SM01182"/>
    </source>
</evidence>
<gene>
    <name evidence="15" type="primary">AUGUSTUS-3.0.2_31574</name>
    <name evidence="15" type="ORF">TcasGA2_TC031574</name>
</gene>
<evidence type="ECO:0000256" key="7">
    <source>
        <dbReference type="RuleBase" id="RU000383"/>
    </source>
</evidence>
<keyword evidence="5 7" id="KW-0195">Cyclin</keyword>
<evidence type="ECO:0000256" key="3">
    <source>
        <dbReference type="ARBA" id="ARBA00022768"/>
    </source>
</evidence>
<dbReference type="SMART" id="SM00888">
    <property type="entry name" value="EF1_GNE"/>
    <property type="match status" value="1"/>
</dbReference>
<name>A0A139WPN8_TRICA</name>
<evidence type="ECO:0000256" key="4">
    <source>
        <dbReference type="ARBA" id="ARBA00022917"/>
    </source>
</evidence>
<accession>A0A139WPN8</accession>
<dbReference type="GO" id="GO:0051301">
    <property type="term" value="P:cell division"/>
    <property type="evidence" value="ECO:0007669"/>
    <property type="project" value="UniProtKB-KW"/>
</dbReference>
<dbReference type="CDD" id="cd20520">
    <property type="entry name" value="CYCLIN_CCNE_rpt2"/>
    <property type="match status" value="1"/>
</dbReference>
<dbReference type="InterPro" id="IPR006671">
    <property type="entry name" value="Cyclin_N"/>
</dbReference>
<dbReference type="eggNOG" id="KOG0655">
    <property type="taxonomic scope" value="Eukaryota"/>
</dbReference>
<evidence type="ECO:0000256" key="2">
    <source>
        <dbReference type="ARBA" id="ARBA00022618"/>
    </source>
</evidence>
<feature type="compositionally biased region" description="Acidic residues" evidence="10">
    <location>
        <begin position="697"/>
        <end position="713"/>
    </location>
</feature>
<dbReference type="eggNOG" id="KOG1668">
    <property type="taxonomic scope" value="Eukaryota"/>
</dbReference>
<evidence type="ECO:0000256" key="6">
    <source>
        <dbReference type="ARBA" id="ARBA00023306"/>
    </source>
</evidence>
<dbReference type="Pfam" id="PF02984">
    <property type="entry name" value="Cyclin_C"/>
    <property type="match status" value="1"/>
</dbReference>
<dbReference type="PANTHER" id="PTHR11595">
    <property type="entry name" value="EF-HAND AND COILED-COIL DOMAIN-CONTAINING FAMILY MEMBER"/>
    <property type="match status" value="1"/>
</dbReference>
<feature type="region of interest" description="Disordered" evidence="10">
    <location>
        <begin position="681"/>
        <end position="713"/>
    </location>
</feature>
<dbReference type="SUPFAM" id="SSF47954">
    <property type="entry name" value="Cyclin-like"/>
    <property type="match status" value="2"/>
</dbReference>
<evidence type="ECO:0000256" key="9">
    <source>
        <dbReference type="SAM" id="Coils"/>
    </source>
</evidence>
<organism evidence="15 16">
    <name type="scientific">Tribolium castaneum</name>
    <name type="common">Red flour beetle</name>
    <dbReference type="NCBI Taxonomy" id="7070"/>
    <lineage>
        <taxon>Eukaryota</taxon>
        <taxon>Metazoa</taxon>
        <taxon>Ecdysozoa</taxon>
        <taxon>Arthropoda</taxon>
        <taxon>Hexapoda</taxon>
        <taxon>Insecta</taxon>
        <taxon>Pterygota</taxon>
        <taxon>Neoptera</taxon>
        <taxon>Endopterygota</taxon>
        <taxon>Coleoptera</taxon>
        <taxon>Polyphaga</taxon>
        <taxon>Cucujiformia</taxon>
        <taxon>Tenebrionidae</taxon>
        <taxon>Tenebrionidae incertae sedis</taxon>
        <taxon>Tribolium</taxon>
    </lineage>
</organism>
<dbReference type="GO" id="GO:0005085">
    <property type="term" value="F:guanyl-nucleotide exchange factor activity"/>
    <property type="evidence" value="ECO:0000318"/>
    <property type="project" value="GO_Central"/>
</dbReference>
<dbReference type="PROSITE" id="PS00292">
    <property type="entry name" value="CYCLINS"/>
    <property type="match status" value="1"/>
</dbReference>
<dbReference type="Gene3D" id="1.10.472.10">
    <property type="entry name" value="Cyclin-like"/>
    <property type="match status" value="2"/>
</dbReference>
<keyword evidence="2" id="KW-0132">Cell division</keyword>
<reference evidence="15 16" key="2">
    <citation type="journal article" date="2010" name="Nucleic Acids Res.">
        <title>BeetleBase in 2010: revisions to provide comprehensive genomic information for Tribolium castaneum.</title>
        <authorList>
            <person name="Kim H.S."/>
            <person name="Murphy T."/>
            <person name="Xia J."/>
            <person name="Caragea D."/>
            <person name="Park Y."/>
            <person name="Beeman R.W."/>
            <person name="Lorenzen M.D."/>
            <person name="Butcher S."/>
            <person name="Manak J.R."/>
            <person name="Brown S.J."/>
        </authorList>
    </citation>
    <scope>GENOME REANNOTATION</scope>
    <source>
        <strain evidence="15 16">Georgia GA2</strain>
    </source>
</reference>
<feature type="domain" description="Cyclin C-terminal" evidence="14">
    <location>
        <begin position="345"/>
        <end position="476"/>
    </location>
</feature>
<evidence type="ECO:0000256" key="5">
    <source>
        <dbReference type="ARBA" id="ARBA00023127"/>
    </source>
</evidence>
<keyword evidence="4 8" id="KW-0648">Protein biosynthesis</keyword>
<dbReference type="AlphaFoldDB" id="A0A139WPN8"/>
<keyword evidence="9" id="KW-0175">Coiled coil</keyword>
<dbReference type="SMART" id="SM01332">
    <property type="entry name" value="Cyclin_C"/>
    <property type="match status" value="1"/>
</dbReference>
<evidence type="ECO:0000313" key="16">
    <source>
        <dbReference type="Proteomes" id="UP000007266"/>
    </source>
</evidence>
<feature type="compositionally biased region" description="Acidic residues" evidence="10">
    <location>
        <begin position="15"/>
        <end position="24"/>
    </location>
</feature>
<protein>
    <submittedName>
        <fullName evidence="15">G1/S-specific cyclin-E-like Protein</fullName>
    </submittedName>
</protein>
<evidence type="ECO:0000256" key="10">
    <source>
        <dbReference type="SAM" id="MobiDB-lite"/>
    </source>
</evidence>
<dbReference type="InterPro" id="IPR036915">
    <property type="entry name" value="Cyclin-like_sf"/>
</dbReference>
<dbReference type="PANTHER" id="PTHR11595:SF26">
    <property type="entry name" value="ELONGATION FACTOR 1-DELTA"/>
    <property type="match status" value="1"/>
</dbReference>
<dbReference type="InterPro" id="IPR014717">
    <property type="entry name" value="Transl_elong_EF1B/ribsomal_bS6"/>
</dbReference>
<dbReference type="FunFam" id="3.30.70.60:FF:000001">
    <property type="entry name" value="Elongation factor 1-beta 1 like"/>
    <property type="match status" value="1"/>
</dbReference>
<feature type="domain" description="Translation elongation factor EF1B beta/delta subunit guanine nucleotide exchange" evidence="12">
    <location>
        <begin position="740"/>
        <end position="826"/>
    </location>
</feature>
<dbReference type="GO" id="GO:0006414">
    <property type="term" value="P:translational elongation"/>
    <property type="evidence" value="ECO:0000318"/>
    <property type="project" value="GO_Central"/>
</dbReference>
<comment type="similarity">
    <text evidence="1 8">Belongs to the EF-1-beta/EF-1-delta family.</text>
</comment>
<keyword evidence="6" id="KW-0131">Cell cycle</keyword>
<dbReference type="Gene3D" id="3.30.70.60">
    <property type="match status" value="1"/>
</dbReference>
<dbReference type="Pfam" id="PF00134">
    <property type="entry name" value="Cyclin_N"/>
    <property type="match status" value="1"/>
</dbReference>
<feature type="domain" description="Cyclin-like" evidence="11">
    <location>
        <begin position="251"/>
        <end position="336"/>
    </location>
</feature>
<dbReference type="InterPro" id="IPR013763">
    <property type="entry name" value="Cyclin-like_dom"/>
</dbReference>
<dbReference type="GO" id="GO:0000278">
    <property type="term" value="P:mitotic cell cycle"/>
    <property type="evidence" value="ECO:0007669"/>
    <property type="project" value="UniProtKB-ARBA"/>
</dbReference>
<dbReference type="GO" id="GO:0005829">
    <property type="term" value="C:cytosol"/>
    <property type="evidence" value="ECO:0000318"/>
    <property type="project" value="GO_Central"/>
</dbReference>
<dbReference type="Proteomes" id="UP000007266">
    <property type="component" value="Linkage group 1"/>
</dbReference>
<dbReference type="InterPro" id="IPR001326">
    <property type="entry name" value="Transl_elong_EF1B_B/D_CS"/>
</dbReference>
<dbReference type="CDD" id="cd00292">
    <property type="entry name" value="EF1B"/>
    <property type="match status" value="1"/>
</dbReference>
<keyword evidence="16" id="KW-1185">Reference proteome</keyword>
<dbReference type="SMART" id="SM01182">
    <property type="entry name" value="EF-1_beta_acid"/>
    <property type="match status" value="1"/>
</dbReference>
<reference evidence="15 16" key="1">
    <citation type="journal article" date="2008" name="Nature">
        <title>The genome of the model beetle and pest Tribolium castaneum.</title>
        <authorList>
            <consortium name="Tribolium Genome Sequencing Consortium"/>
            <person name="Richards S."/>
            <person name="Gibbs R.A."/>
            <person name="Weinstock G.M."/>
            <person name="Brown S.J."/>
            <person name="Denell R."/>
            <person name="Beeman R.W."/>
            <person name="Gibbs R."/>
            <person name="Beeman R.W."/>
            <person name="Brown S.J."/>
            <person name="Bucher G."/>
            <person name="Friedrich M."/>
            <person name="Grimmelikhuijzen C.J."/>
            <person name="Klingler M."/>
            <person name="Lorenzen M."/>
            <person name="Richards S."/>
            <person name="Roth S."/>
            <person name="Schroder R."/>
            <person name="Tautz D."/>
            <person name="Zdobnov E.M."/>
            <person name="Muzny D."/>
            <person name="Gibbs R.A."/>
            <person name="Weinstock G.M."/>
            <person name="Attaway T."/>
            <person name="Bell S."/>
            <person name="Buhay C.J."/>
            <person name="Chandrabose M.N."/>
            <person name="Chavez D."/>
            <person name="Clerk-Blankenburg K.P."/>
            <person name="Cree A."/>
            <person name="Dao M."/>
            <person name="Davis C."/>
            <person name="Chacko J."/>
            <person name="Dinh H."/>
            <person name="Dugan-Rocha S."/>
            <person name="Fowler G."/>
            <person name="Garner T.T."/>
            <person name="Garnes J."/>
            <person name="Gnirke A."/>
            <person name="Hawes A."/>
            <person name="Hernandez J."/>
            <person name="Hines S."/>
            <person name="Holder M."/>
            <person name="Hume J."/>
            <person name="Jhangiani S.N."/>
            <person name="Joshi V."/>
            <person name="Khan Z.M."/>
            <person name="Jackson L."/>
            <person name="Kovar C."/>
            <person name="Kowis A."/>
            <person name="Lee S."/>
            <person name="Lewis L.R."/>
            <person name="Margolis J."/>
            <person name="Morgan M."/>
            <person name="Nazareth L.V."/>
            <person name="Nguyen N."/>
            <person name="Okwuonu G."/>
            <person name="Parker D."/>
            <person name="Richards S."/>
            <person name="Ruiz S.J."/>
            <person name="Santibanez J."/>
            <person name="Savard J."/>
            <person name="Scherer S.E."/>
            <person name="Schneider B."/>
            <person name="Sodergren E."/>
            <person name="Tautz D."/>
            <person name="Vattahil S."/>
            <person name="Villasana D."/>
            <person name="White C.S."/>
            <person name="Wright R."/>
            <person name="Park Y."/>
            <person name="Beeman R.W."/>
            <person name="Lord J."/>
            <person name="Oppert B."/>
            <person name="Lorenzen M."/>
            <person name="Brown S."/>
            <person name="Wang L."/>
            <person name="Savard J."/>
            <person name="Tautz D."/>
            <person name="Richards S."/>
            <person name="Weinstock G."/>
            <person name="Gibbs R.A."/>
            <person name="Liu Y."/>
            <person name="Worley K."/>
            <person name="Weinstock G."/>
            <person name="Elsik C.G."/>
            <person name="Reese J.T."/>
            <person name="Elhaik E."/>
            <person name="Landan G."/>
            <person name="Graur D."/>
            <person name="Arensburger P."/>
            <person name="Atkinson P."/>
            <person name="Beeman R.W."/>
            <person name="Beidler J."/>
            <person name="Brown S.J."/>
            <person name="Demuth J.P."/>
            <person name="Drury D.W."/>
            <person name="Du Y.Z."/>
            <person name="Fujiwara H."/>
            <person name="Lorenzen M."/>
            <person name="Maselli V."/>
            <person name="Osanai M."/>
            <person name="Park Y."/>
            <person name="Robertson H.M."/>
            <person name="Tu Z."/>
            <person name="Wang J.J."/>
            <person name="Wang S."/>
            <person name="Richards S."/>
            <person name="Song H."/>
            <person name="Zhang L."/>
            <person name="Sodergren E."/>
            <person name="Werner D."/>
            <person name="Stanke M."/>
            <person name="Morgenstern B."/>
            <person name="Solovyev V."/>
            <person name="Kosarev P."/>
            <person name="Brown G."/>
            <person name="Chen H.C."/>
            <person name="Ermolaeva O."/>
            <person name="Hlavina W."/>
            <person name="Kapustin Y."/>
            <person name="Kiryutin B."/>
            <person name="Kitts P."/>
            <person name="Maglott D."/>
            <person name="Pruitt K."/>
            <person name="Sapojnikov V."/>
            <person name="Souvorov A."/>
            <person name="Mackey A.J."/>
            <person name="Waterhouse R.M."/>
            <person name="Wyder S."/>
            <person name="Zdobnov E.M."/>
            <person name="Zdobnov E.M."/>
            <person name="Wyder S."/>
            <person name="Kriventseva E.V."/>
            <person name="Kadowaki T."/>
            <person name="Bork P."/>
            <person name="Aranda M."/>
            <person name="Bao R."/>
            <person name="Beermann A."/>
            <person name="Berns N."/>
            <person name="Bolognesi R."/>
            <person name="Bonneton F."/>
            <person name="Bopp D."/>
            <person name="Brown S.J."/>
            <person name="Bucher G."/>
            <person name="Butts T."/>
            <person name="Chaumot A."/>
            <person name="Denell R.E."/>
            <person name="Ferrier D.E."/>
            <person name="Friedrich M."/>
            <person name="Gordon C.M."/>
            <person name="Jindra M."/>
            <person name="Klingler M."/>
            <person name="Lan Q."/>
            <person name="Lattorff H.M."/>
            <person name="Laudet V."/>
            <person name="von Levetsow C."/>
            <person name="Liu Z."/>
            <person name="Lutz R."/>
            <person name="Lynch J.A."/>
            <person name="da Fonseca R.N."/>
            <person name="Posnien N."/>
            <person name="Reuter R."/>
            <person name="Roth S."/>
            <person name="Savard J."/>
            <person name="Schinko J.B."/>
            <person name="Schmitt C."/>
            <person name="Schoppmeier M."/>
            <person name="Schroder R."/>
            <person name="Shippy T.D."/>
            <person name="Simonnet F."/>
            <person name="Marques-Souza H."/>
            <person name="Tautz D."/>
            <person name="Tomoyasu Y."/>
            <person name="Trauner J."/>
            <person name="Van der Zee M."/>
            <person name="Vervoort M."/>
            <person name="Wittkopp N."/>
            <person name="Wimmer E.A."/>
            <person name="Yang X."/>
            <person name="Jones A.K."/>
            <person name="Sattelle D.B."/>
            <person name="Ebert P.R."/>
            <person name="Nelson D."/>
            <person name="Scott J.G."/>
            <person name="Beeman R.W."/>
            <person name="Muthukrishnan S."/>
            <person name="Kramer K.J."/>
            <person name="Arakane Y."/>
            <person name="Beeman R.W."/>
            <person name="Zhu Q."/>
            <person name="Hogenkamp D."/>
            <person name="Dixit R."/>
            <person name="Oppert B."/>
            <person name="Jiang H."/>
            <person name="Zou Z."/>
            <person name="Marshall J."/>
            <person name="Elpidina E."/>
            <person name="Vinokurov K."/>
            <person name="Oppert C."/>
            <person name="Zou Z."/>
            <person name="Evans J."/>
            <person name="Lu Z."/>
            <person name="Zhao P."/>
            <person name="Sumathipala N."/>
            <person name="Altincicek B."/>
            <person name="Vilcinskas A."/>
            <person name="Williams M."/>
            <person name="Hultmark D."/>
            <person name="Hetru C."/>
            <person name="Jiang H."/>
            <person name="Grimmelikhuijzen C.J."/>
            <person name="Hauser F."/>
            <person name="Cazzamali G."/>
            <person name="Williamson M."/>
            <person name="Park Y."/>
            <person name="Li B."/>
            <person name="Tanaka Y."/>
            <person name="Predel R."/>
            <person name="Neupert S."/>
            <person name="Schachtner J."/>
            <person name="Verleyen P."/>
            <person name="Raible F."/>
            <person name="Bork P."/>
            <person name="Friedrich M."/>
            <person name="Walden K.K."/>
            <person name="Robertson H.M."/>
            <person name="Angeli S."/>
            <person name="Foret S."/>
            <person name="Bucher G."/>
            <person name="Schuetz S."/>
            <person name="Maleszka R."/>
            <person name="Wimmer E.A."/>
            <person name="Beeman R.W."/>
            <person name="Lorenzen M."/>
            <person name="Tomoyasu Y."/>
            <person name="Miller S.C."/>
            <person name="Grossmann D."/>
            <person name="Bucher G."/>
        </authorList>
    </citation>
    <scope>NUCLEOTIDE SEQUENCE [LARGE SCALE GENOMIC DNA]</scope>
    <source>
        <strain evidence="15 16">Georgia GA2</strain>
    </source>
</reference>
<dbReference type="Pfam" id="PF00736">
    <property type="entry name" value="EF1_GNE"/>
    <property type="match status" value="1"/>
</dbReference>
<dbReference type="InterPro" id="IPR014038">
    <property type="entry name" value="EF1B_bsu/dsu_GNE"/>
</dbReference>
<keyword evidence="3 8" id="KW-0251">Elongation factor</keyword>
<feature type="compositionally biased region" description="Basic residues" evidence="10">
    <location>
        <begin position="172"/>
        <end position="181"/>
    </location>
</feature>
<dbReference type="InterPro" id="IPR004367">
    <property type="entry name" value="Cyclin_C-dom"/>
</dbReference>
<dbReference type="SMART" id="SM00385">
    <property type="entry name" value="CYCLIN"/>
    <property type="match status" value="1"/>
</dbReference>
<dbReference type="FunFam" id="1.10.472.10:FF:000154">
    <property type="entry name" value="Cyclin-B1-4"/>
    <property type="match status" value="1"/>
</dbReference>
<evidence type="ECO:0000259" key="14">
    <source>
        <dbReference type="SMART" id="SM01332"/>
    </source>
</evidence>
<evidence type="ECO:0000256" key="1">
    <source>
        <dbReference type="ARBA" id="ARBA00007411"/>
    </source>
</evidence>
<comment type="similarity">
    <text evidence="7">Belongs to the cyclin family.</text>
</comment>